<sequence length="60" mass="7095">MDLNLIVPVCMVLVCKYADKKPLQEFELLAYEQACCTLESVLKDFRKIWETTNEFENYSK</sequence>
<dbReference type="EMBL" id="LAZR01056900">
    <property type="protein sequence ID" value="KKK73185.1"/>
    <property type="molecule type" value="Genomic_DNA"/>
</dbReference>
<evidence type="ECO:0000313" key="1">
    <source>
        <dbReference type="EMBL" id="KKK73185.1"/>
    </source>
</evidence>
<name>A0A0F8YHH6_9ZZZZ</name>
<gene>
    <name evidence="1" type="ORF">LCGC14_2896360</name>
</gene>
<reference evidence="1" key="1">
    <citation type="journal article" date="2015" name="Nature">
        <title>Complex archaea that bridge the gap between prokaryotes and eukaryotes.</title>
        <authorList>
            <person name="Spang A."/>
            <person name="Saw J.H."/>
            <person name="Jorgensen S.L."/>
            <person name="Zaremba-Niedzwiedzka K."/>
            <person name="Martijn J."/>
            <person name="Lind A.E."/>
            <person name="van Eijk R."/>
            <person name="Schleper C."/>
            <person name="Guy L."/>
            <person name="Ettema T.J."/>
        </authorList>
    </citation>
    <scope>NUCLEOTIDE SEQUENCE</scope>
</reference>
<comment type="caution">
    <text evidence="1">The sequence shown here is derived from an EMBL/GenBank/DDBJ whole genome shotgun (WGS) entry which is preliminary data.</text>
</comment>
<accession>A0A0F8YHH6</accession>
<evidence type="ECO:0008006" key="2">
    <source>
        <dbReference type="Google" id="ProtNLM"/>
    </source>
</evidence>
<protein>
    <recommendedName>
        <fullName evidence="2">HEPN domain-containing protein</fullName>
    </recommendedName>
</protein>
<proteinExistence type="predicted"/>
<dbReference type="AlphaFoldDB" id="A0A0F8YHH6"/>
<organism evidence="1">
    <name type="scientific">marine sediment metagenome</name>
    <dbReference type="NCBI Taxonomy" id="412755"/>
    <lineage>
        <taxon>unclassified sequences</taxon>
        <taxon>metagenomes</taxon>
        <taxon>ecological metagenomes</taxon>
    </lineage>
</organism>